<dbReference type="AlphaFoldDB" id="A0A060RRS5"/>
<evidence type="ECO:0000313" key="3">
    <source>
        <dbReference type="EMBL" id="CDO62267.1"/>
    </source>
</evidence>
<dbReference type="Proteomes" id="UP000027581">
    <property type="component" value="Unassembled WGS sequence"/>
</dbReference>
<proteinExistence type="predicted"/>
<feature type="compositionally biased region" description="Acidic residues" evidence="1">
    <location>
        <begin position="211"/>
        <end position="221"/>
    </location>
</feature>
<dbReference type="EMBL" id="HG810763">
    <property type="protein sequence ID" value="CDO62267.1"/>
    <property type="molecule type" value="Genomic_DNA"/>
</dbReference>
<accession>A0A060RRS5</accession>
<feature type="compositionally biased region" description="Low complexity" evidence="1">
    <location>
        <begin position="301"/>
        <end position="330"/>
    </location>
</feature>
<evidence type="ECO:0000313" key="4">
    <source>
        <dbReference type="Proteomes" id="UP000027581"/>
    </source>
</evidence>
<sequence length="629" mass="74589">MSLYMNVFEQIEIILEKCNNETFIKINTLIDHIIRNYANENLKEIHERKKVNDNNKKQKKKKKENNRNTIRNYFNLVDKENNLKKNNNNNNNNNNDDDDDVMEQNKNKDSLLSLTIKNNNKTIINMFFFFGHFNIMIIIYYVIYKLKMFDKDLFIHEKGSNIHTNQSYTADSISDDLNKVGSDNNRNKNIIMRHININNKQHCLKKKYNIQDDEEEEEEDKETIRSDIKLRDTYSDSQSKDIMMSLSPNKEEESMSSDNPNKDINSSDHNMNDSTNESTTTSLSTSINNTNRDNKNRKKNNINSNSNSNNNNNNNNNINSNNNSSSNNISGVYHYVPSQKYNIKYNTYNNKDHIIYHNKCITHILCSQLMYLDMNSFNQAIQDIVKTNKYKLLRVIILETFDSLNEYYRKFFLNKLKKCNVLIFIHSTHSLNDTFLHNCLYIRIPKPDKILFNNHILDFLKTNYKINNLNNQKKKYIINVLNYCNFDLPLILALLYIIQLHKYPDIKKIIKLIINSNIKKLINVIHKCIISNNSFFVIRNILYNILYTYNFHLHNFLNTFCKELAAYHKNDNNYKKDLYALFSKYTYITSMHDMHICSLENLCSNIILLEKKYAKTFNEVDNNSEDTQD</sequence>
<feature type="region of interest" description="Disordered" evidence="1">
    <location>
        <begin position="81"/>
        <end position="103"/>
    </location>
</feature>
<feature type="region of interest" description="Disordered" evidence="1">
    <location>
        <begin position="209"/>
        <end position="331"/>
    </location>
</feature>
<feature type="transmembrane region" description="Helical" evidence="2">
    <location>
        <begin position="123"/>
        <end position="143"/>
    </location>
</feature>
<keyword evidence="4" id="KW-1185">Reference proteome</keyword>
<evidence type="ECO:0000256" key="1">
    <source>
        <dbReference type="SAM" id="MobiDB-lite"/>
    </source>
</evidence>
<reference evidence="3" key="1">
    <citation type="submission" date="2014-01" db="EMBL/GenBank/DDBJ databases">
        <authorList>
            <person name="Aslett M."/>
        </authorList>
    </citation>
    <scope>NUCLEOTIDE SEQUENCE</scope>
    <source>
        <strain evidence="3">CDC</strain>
    </source>
</reference>
<organism evidence="3 4">
    <name type="scientific">Plasmodium reichenowi</name>
    <dbReference type="NCBI Taxonomy" id="5854"/>
    <lineage>
        <taxon>Eukaryota</taxon>
        <taxon>Sar</taxon>
        <taxon>Alveolata</taxon>
        <taxon>Apicomplexa</taxon>
        <taxon>Aconoidasida</taxon>
        <taxon>Haemosporida</taxon>
        <taxon>Plasmodiidae</taxon>
        <taxon>Plasmodium</taxon>
        <taxon>Plasmodium (Laverania)</taxon>
    </lineage>
</organism>
<protein>
    <submittedName>
        <fullName evidence="3">Uncharacterized protein</fullName>
    </submittedName>
</protein>
<keyword evidence="2" id="KW-0472">Membrane</keyword>
<keyword evidence="2" id="KW-0812">Transmembrane</keyword>
<gene>
    <name evidence="3" type="ORF">PRCDC_0202700</name>
</gene>
<feature type="compositionally biased region" description="Low complexity" evidence="1">
    <location>
        <begin position="84"/>
        <end position="94"/>
    </location>
</feature>
<feature type="compositionally biased region" description="Basic and acidic residues" evidence="1">
    <location>
        <begin position="222"/>
        <end position="234"/>
    </location>
</feature>
<feature type="compositionally biased region" description="Polar residues" evidence="1">
    <location>
        <begin position="256"/>
        <end position="269"/>
    </location>
</feature>
<dbReference type="VEuPathDB" id="PlasmoDB:PRG01_0202900"/>
<feature type="compositionally biased region" description="Low complexity" evidence="1">
    <location>
        <begin position="272"/>
        <end position="291"/>
    </location>
</feature>
<keyword evidence="2" id="KW-1133">Transmembrane helix</keyword>
<dbReference type="VEuPathDB" id="PlasmoDB:PRCDC_0202700"/>
<name>A0A060RRS5_PLARE</name>
<evidence type="ECO:0000256" key="2">
    <source>
        <dbReference type="SAM" id="Phobius"/>
    </source>
</evidence>
<reference evidence="3" key="2">
    <citation type="submission" date="2014-05" db="EMBL/GenBank/DDBJ databases">
        <title>The genome sequences of chimpanzee malaria parasites reveal the path to human adaptation.</title>
        <authorList>
            <person name="Otto T.D."/>
            <person name="Rayner J.C."/>
            <person name="Boehme U."/>
            <person name="Pain A."/>
            <person name="Spottiswoode N."/>
            <person name="Sanders M."/>
            <person name="Quail M."/>
            <person name="Ollomo B."/>
            <person name="Renaud F."/>
            <person name="Thomas A.W."/>
            <person name="Prugnolle F."/>
            <person name="Conway D.J."/>
            <person name="Newbold C."/>
            <person name="Berriman M."/>
        </authorList>
    </citation>
    <scope>NUCLEOTIDE SEQUENCE [LARGE SCALE GENOMIC DNA]</scope>
    <source>
        <strain evidence="3">CDC</strain>
    </source>
</reference>